<keyword evidence="3" id="KW-0804">Transcription</keyword>
<dbReference type="CDD" id="cd00090">
    <property type="entry name" value="HTH_ARSR"/>
    <property type="match status" value="1"/>
</dbReference>
<keyword evidence="1" id="KW-0805">Transcription regulation</keyword>
<evidence type="ECO:0000256" key="2">
    <source>
        <dbReference type="ARBA" id="ARBA00023125"/>
    </source>
</evidence>
<gene>
    <name evidence="5" type="primary">arsR</name>
    <name evidence="5" type="ordered locus">CRES_2184</name>
</gene>
<dbReference type="PANTHER" id="PTHR33154">
    <property type="entry name" value="TRANSCRIPTIONAL REGULATOR, ARSR FAMILY"/>
    <property type="match status" value="1"/>
</dbReference>
<keyword evidence="2 5" id="KW-0238">DNA-binding</keyword>
<dbReference type="HOGENOM" id="CLU_097806_3_2_11"/>
<organism evidence="5 6">
    <name type="scientific">Corynebacterium resistens (strain DSM 45100 / JCM 12819 / GTC 2026 / SICGH 158)</name>
    <dbReference type="NCBI Taxonomy" id="662755"/>
    <lineage>
        <taxon>Bacteria</taxon>
        <taxon>Bacillati</taxon>
        <taxon>Actinomycetota</taxon>
        <taxon>Actinomycetes</taxon>
        <taxon>Mycobacteriales</taxon>
        <taxon>Corynebacteriaceae</taxon>
        <taxon>Corynebacterium</taxon>
    </lineage>
</organism>
<sequence>MIESAAKHDCCSLGPGLLSPQSAQRYAQLFKVLADPIRLQLLSHIADTGCDPLTVNELTERTGLSQSTVSHHLGKLTEAGLLEKKRQGRFVTHTVVAPTFRDLCSVLSLG</sequence>
<reference evidence="5 6" key="1">
    <citation type="journal article" date="2012" name="BMC Genomics">
        <title>Complete genome sequence, lifestyle, and multi-drug resistance of the human pathogen Corynebacterium resistens DSM 45100 isolated from blood samples of a leukemia patient.</title>
        <authorList>
            <person name="Schroder J."/>
            <person name="Maus I."/>
            <person name="Meyer K."/>
            <person name="Wordemann S."/>
            <person name="Blom J."/>
            <person name="Jaenicke S."/>
            <person name="Schneider J."/>
            <person name="Trost E."/>
            <person name="Tauch A."/>
        </authorList>
    </citation>
    <scope>NUCLEOTIDE SEQUENCE [LARGE SCALE GENOMIC DNA]</scope>
    <source>
        <strain evidence="6">DSM 45100 / JCM 12819 / CCUG 50093 / GTC 2026 / SICGH 158</strain>
    </source>
</reference>
<dbReference type="GO" id="GO:0003700">
    <property type="term" value="F:DNA-binding transcription factor activity"/>
    <property type="evidence" value="ECO:0007669"/>
    <property type="project" value="InterPro"/>
</dbReference>
<dbReference type="KEGG" id="crd:CRES_2184"/>
<dbReference type="SUPFAM" id="SSF46785">
    <property type="entry name" value="Winged helix' DNA-binding domain"/>
    <property type="match status" value="1"/>
</dbReference>
<dbReference type="STRING" id="662755.CRES_2184"/>
<dbReference type="PRINTS" id="PR00778">
    <property type="entry name" value="HTHARSR"/>
</dbReference>
<evidence type="ECO:0000259" key="4">
    <source>
        <dbReference type="PROSITE" id="PS50987"/>
    </source>
</evidence>
<dbReference type="PANTHER" id="PTHR33154:SF18">
    <property type="entry name" value="ARSENICAL RESISTANCE OPERON REPRESSOR"/>
    <property type="match status" value="1"/>
</dbReference>
<evidence type="ECO:0000256" key="1">
    <source>
        <dbReference type="ARBA" id="ARBA00023015"/>
    </source>
</evidence>
<dbReference type="OrthoDB" id="9798835at2"/>
<evidence type="ECO:0000313" key="5">
    <source>
        <dbReference type="EMBL" id="AEI09649.1"/>
    </source>
</evidence>
<dbReference type="EMBL" id="CP002857">
    <property type="protein sequence ID" value="AEI09649.1"/>
    <property type="molecule type" value="Genomic_DNA"/>
</dbReference>
<dbReference type="InterPro" id="IPR051081">
    <property type="entry name" value="HTH_MetalResp_TranReg"/>
</dbReference>
<dbReference type="SMART" id="SM00418">
    <property type="entry name" value="HTH_ARSR"/>
    <property type="match status" value="1"/>
</dbReference>
<dbReference type="InterPro" id="IPR011991">
    <property type="entry name" value="ArsR-like_HTH"/>
</dbReference>
<accession>F8DYI4</accession>
<dbReference type="PROSITE" id="PS50987">
    <property type="entry name" value="HTH_ARSR_2"/>
    <property type="match status" value="1"/>
</dbReference>
<evidence type="ECO:0000256" key="3">
    <source>
        <dbReference type="ARBA" id="ARBA00023163"/>
    </source>
</evidence>
<dbReference type="InterPro" id="IPR036390">
    <property type="entry name" value="WH_DNA-bd_sf"/>
</dbReference>
<dbReference type="Pfam" id="PF01022">
    <property type="entry name" value="HTH_5"/>
    <property type="match status" value="1"/>
</dbReference>
<dbReference type="InterPro" id="IPR001845">
    <property type="entry name" value="HTH_ArsR_DNA-bd_dom"/>
</dbReference>
<dbReference type="RefSeq" id="WP_013888661.1">
    <property type="nucleotide sequence ID" value="NC_015673.1"/>
</dbReference>
<name>F8DYI4_CORRG</name>
<feature type="domain" description="HTH arsR-type" evidence="4">
    <location>
        <begin position="18"/>
        <end position="110"/>
    </location>
</feature>
<proteinExistence type="predicted"/>
<protein>
    <submittedName>
        <fullName evidence="5">ArsR DNA-binding transcription regulator</fullName>
    </submittedName>
</protein>
<keyword evidence="6" id="KW-1185">Reference proteome</keyword>
<dbReference type="eggNOG" id="COG0640">
    <property type="taxonomic scope" value="Bacteria"/>
</dbReference>
<evidence type="ECO:0000313" key="6">
    <source>
        <dbReference type="Proteomes" id="UP000000492"/>
    </source>
</evidence>
<dbReference type="NCBIfam" id="NF033788">
    <property type="entry name" value="HTH_metalloreg"/>
    <property type="match status" value="1"/>
</dbReference>
<dbReference type="GO" id="GO:0003677">
    <property type="term" value="F:DNA binding"/>
    <property type="evidence" value="ECO:0007669"/>
    <property type="project" value="UniProtKB-KW"/>
</dbReference>
<dbReference type="Proteomes" id="UP000000492">
    <property type="component" value="Chromosome"/>
</dbReference>
<dbReference type="Gene3D" id="1.10.10.10">
    <property type="entry name" value="Winged helix-like DNA-binding domain superfamily/Winged helix DNA-binding domain"/>
    <property type="match status" value="1"/>
</dbReference>
<dbReference type="AlphaFoldDB" id="F8DYI4"/>
<dbReference type="InterPro" id="IPR036388">
    <property type="entry name" value="WH-like_DNA-bd_sf"/>
</dbReference>